<gene>
    <name evidence="9" type="ORF">FGM00_06190</name>
</gene>
<keyword evidence="9" id="KW-0032">Aminotransferase</keyword>
<comment type="pathway">
    <text evidence="1">Amino-acid biosynthesis; L-isoleucine biosynthesis; L-isoleucine from 2-oxobutanoate: step 4/4.</text>
</comment>
<dbReference type="InterPro" id="IPR036038">
    <property type="entry name" value="Aminotransferase-like"/>
</dbReference>
<dbReference type="PANTHER" id="PTHR42743:SF11">
    <property type="entry name" value="AMINODEOXYCHORISMATE LYASE"/>
    <property type="match status" value="1"/>
</dbReference>
<evidence type="ECO:0000256" key="4">
    <source>
        <dbReference type="ARBA" id="ARBA00009320"/>
    </source>
</evidence>
<evidence type="ECO:0000256" key="3">
    <source>
        <dbReference type="ARBA" id="ARBA00005072"/>
    </source>
</evidence>
<dbReference type="SUPFAM" id="SSF56752">
    <property type="entry name" value="D-aminoacid aminotransferase-like PLP-dependent enzymes"/>
    <property type="match status" value="1"/>
</dbReference>
<protein>
    <recommendedName>
        <fullName evidence="5">branched-chain-amino-acid transaminase</fullName>
        <ecNumber evidence="5">2.6.1.42</ecNumber>
    </recommendedName>
</protein>
<evidence type="ECO:0000256" key="5">
    <source>
        <dbReference type="ARBA" id="ARBA00013053"/>
    </source>
</evidence>
<dbReference type="KEGG" id="asag:FGM00_06190"/>
<keyword evidence="10" id="KW-1185">Reference proteome</keyword>
<dbReference type="Proteomes" id="UP000310017">
    <property type="component" value="Chromosome"/>
</dbReference>
<comment type="catalytic activity">
    <reaction evidence="6">
        <text>L-valine + 2-oxoglutarate = 3-methyl-2-oxobutanoate + L-glutamate</text>
        <dbReference type="Rhea" id="RHEA:24813"/>
        <dbReference type="ChEBI" id="CHEBI:11851"/>
        <dbReference type="ChEBI" id="CHEBI:16810"/>
        <dbReference type="ChEBI" id="CHEBI:29985"/>
        <dbReference type="ChEBI" id="CHEBI:57762"/>
        <dbReference type="EC" id="2.6.1.42"/>
    </reaction>
</comment>
<dbReference type="InterPro" id="IPR043132">
    <property type="entry name" value="BCAT-like_C"/>
</dbReference>
<evidence type="ECO:0000313" key="9">
    <source>
        <dbReference type="EMBL" id="QCW99707.1"/>
    </source>
</evidence>
<dbReference type="AlphaFoldDB" id="A0A5B7SRR7"/>
<evidence type="ECO:0000256" key="6">
    <source>
        <dbReference type="ARBA" id="ARBA00048212"/>
    </source>
</evidence>
<dbReference type="GO" id="GO:0046394">
    <property type="term" value="P:carboxylic acid biosynthetic process"/>
    <property type="evidence" value="ECO:0007669"/>
    <property type="project" value="UniProtKB-ARBA"/>
</dbReference>
<comment type="catalytic activity">
    <reaction evidence="8">
        <text>L-leucine + 2-oxoglutarate = 4-methyl-2-oxopentanoate + L-glutamate</text>
        <dbReference type="Rhea" id="RHEA:18321"/>
        <dbReference type="ChEBI" id="CHEBI:16810"/>
        <dbReference type="ChEBI" id="CHEBI:17865"/>
        <dbReference type="ChEBI" id="CHEBI:29985"/>
        <dbReference type="ChEBI" id="CHEBI:57427"/>
        <dbReference type="EC" id="2.6.1.42"/>
    </reaction>
</comment>
<comment type="pathway">
    <text evidence="3">Amino-acid biosynthesis; L-leucine biosynthesis; L-leucine from 3-methyl-2-oxobutanoate: step 4/4.</text>
</comment>
<dbReference type="CDD" id="cd00449">
    <property type="entry name" value="PLPDE_IV"/>
    <property type="match status" value="1"/>
</dbReference>
<dbReference type="InterPro" id="IPR043131">
    <property type="entry name" value="BCAT-like_N"/>
</dbReference>
<dbReference type="EC" id="2.6.1.42" evidence="5"/>
<dbReference type="Gene3D" id="3.30.470.10">
    <property type="match status" value="1"/>
</dbReference>
<comment type="pathway">
    <text evidence="2">Amino-acid biosynthesis; L-valine biosynthesis; L-valine from pyruvate: step 4/4.</text>
</comment>
<evidence type="ECO:0000256" key="2">
    <source>
        <dbReference type="ARBA" id="ARBA00004931"/>
    </source>
</evidence>
<name>A0A5B7SRR7_9FLAO</name>
<evidence type="ECO:0000256" key="1">
    <source>
        <dbReference type="ARBA" id="ARBA00004824"/>
    </source>
</evidence>
<evidence type="ECO:0000313" key="10">
    <source>
        <dbReference type="Proteomes" id="UP000310017"/>
    </source>
</evidence>
<evidence type="ECO:0000256" key="8">
    <source>
        <dbReference type="ARBA" id="ARBA00049229"/>
    </source>
</evidence>
<dbReference type="OrthoDB" id="9805628at2"/>
<dbReference type="InterPro" id="IPR050571">
    <property type="entry name" value="Class-IV_PLP-Dep_Aminotrnsfr"/>
</dbReference>
<dbReference type="Gene3D" id="3.20.10.10">
    <property type="entry name" value="D-amino Acid Aminotransferase, subunit A, domain 2"/>
    <property type="match status" value="1"/>
</dbReference>
<accession>A0A5B7SRR7</accession>
<dbReference type="GO" id="GO:0004084">
    <property type="term" value="F:branched-chain-amino-acid transaminase activity"/>
    <property type="evidence" value="ECO:0007669"/>
    <property type="project" value="UniProtKB-EC"/>
</dbReference>
<reference evidence="9 10" key="1">
    <citation type="submission" date="2019-05" db="EMBL/GenBank/DDBJ databases">
        <title>Genome sequencing of F202Z8.</title>
        <authorList>
            <person name="Kwon Y.M."/>
        </authorList>
    </citation>
    <scope>NUCLEOTIDE SEQUENCE [LARGE SCALE GENOMIC DNA]</scope>
    <source>
        <strain evidence="9 10">F202Z8</strain>
    </source>
</reference>
<dbReference type="EMBL" id="CP040710">
    <property type="protein sequence ID" value="QCW99707.1"/>
    <property type="molecule type" value="Genomic_DNA"/>
</dbReference>
<proteinExistence type="inferred from homology"/>
<dbReference type="InterPro" id="IPR001544">
    <property type="entry name" value="Aminotrans_IV"/>
</dbReference>
<sequence>MNKIDFNGSLLEGDSNFLSQGNRGLRYGDALFETMRCSNGMIFFWEEHYLRLMASMRMLRMEIPMNFTLEVLEDSILKLLAANALDKGAARIRFTVFRKDGGLYLPKTNEISYTIESESLTSPFYVLNEEAYEVELYKDFYVNPDMLSTLKTNNKILNVTGSIYAKENGYDNCLLLNTAKQVVEALNGNLFIVNGHNVKTPALSDGCLNGIIRQKLIGIIEKTQDVEMEVAAISPFELQKADELFITNSIVGIQPITKYRKKEFKHEIAKSLLGKLNASARLTSTKF</sequence>
<dbReference type="PANTHER" id="PTHR42743">
    <property type="entry name" value="AMINO-ACID AMINOTRANSFERASE"/>
    <property type="match status" value="1"/>
</dbReference>
<comment type="catalytic activity">
    <reaction evidence="7">
        <text>L-isoleucine + 2-oxoglutarate = (S)-3-methyl-2-oxopentanoate + L-glutamate</text>
        <dbReference type="Rhea" id="RHEA:24801"/>
        <dbReference type="ChEBI" id="CHEBI:16810"/>
        <dbReference type="ChEBI" id="CHEBI:29985"/>
        <dbReference type="ChEBI" id="CHEBI:35146"/>
        <dbReference type="ChEBI" id="CHEBI:58045"/>
        <dbReference type="EC" id="2.6.1.42"/>
    </reaction>
</comment>
<comment type="similarity">
    <text evidence="4">Belongs to the class-IV pyridoxal-phosphate-dependent aminotransferase family.</text>
</comment>
<evidence type="ECO:0000256" key="7">
    <source>
        <dbReference type="ARBA" id="ARBA00048798"/>
    </source>
</evidence>
<keyword evidence="9" id="KW-0808">Transferase</keyword>
<dbReference type="RefSeq" id="WP_138852059.1">
    <property type="nucleotide sequence ID" value="NZ_CP040710.1"/>
</dbReference>
<dbReference type="Pfam" id="PF01063">
    <property type="entry name" value="Aminotran_4"/>
    <property type="match status" value="1"/>
</dbReference>
<organism evidence="9 10">
    <name type="scientific">Aggregatimonas sangjinii</name>
    <dbReference type="NCBI Taxonomy" id="2583587"/>
    <lineage>
        <taxon>Bacteria</taxon>
        <taxon>Pseudomonadati</taxon>
        <taxon>Bacteroidota</taxon>
        <taxon>Flavobacteriia</taxon>
        <taxon>Flavobacteriales</taxon>
        <taxon>Flavobacteriaceae</taxon>
        <taxon>Aggregatimonas</taxon>
    </lineage>
</organism>